<accession>A0A815C4P4</accession>
<evidence type="ECO:0000313" key="6">
    <source>
        <dbReference type="Proteomes" id="UP000663845"/>
    </source>
</evidence>
<dbReference type="EMBL" id="CAJOAZ010002100">
    <property type="protein sequence ID" value="CAF3894483.1"/>
    <property type="molecule type" value="Genomic_DNA"/>
</dbReference>
<feature type="disulfide bond" evidence="2">
    <location>
        <begin position="53"/>
        <end position="68"/>
    </location>
</feature>
<dbReference type="SUPFAM" id="SSF57424">
    <property type="entry name" value="LDL receptor-like module"/>
    <property type="match status" value="1"/>
</dbReference>
<comment type="caution">
    <text evidence="2">Lacks conserved residue(s) required for the propagation of feature annotation.</text>
</comment>
<dbReference type="AlphaFoldDB" id="A0A815C4P4"/>
<dbReference type="Gene3D" id="4.10.400.10">
    <property type="entry name" value="Low-density Lipoprotein Receptor"/>
    <property type="match status" value="1"/>
</dbReference>
<feature type="signal peptide" evidence="3">
    <location>
        <begin position="1"/>
        <end position="19"/>
    </location>
</feature>
<dbReference type="SMART" id="SM00192">
    <property type="entry name" value="LDLa"/>
    <property type="match status" value="1"/>
</dbReference>
<dbReference type="InterPro" id="IPR002172">
    <property type="entry name" value="LDrepeatLR_classA_rpt"/>
</dbReference>
<name>A0A815C4P4_9BILA</name>
<organism evidence="4 6">
    <name type="scientific">Adineta steineri</name>
    <dbReference type="NCBI Taxonomy" id="433720"/>
    <lineage>
        <taxon>Eukaryota</taxon>
        <taxon>Metazoa</taxon>
        <taxon>Spiralia</taxon>
        <taxon>Gnathifera</taxon>
        <taxon>Rotifera</taxon>
        <taxon>Eurotatoria</taxon>
        <taxon>Bdelloidea</taxon>
        <taxon>Adinetida</taxon>
        <taxon>Adinetidae</taxon>
        <taxon>Adineta</taxon>
    </lineage>
</organism>
<feature type="chain" id="PRO_5036227094" evidence="3">
    <location>
        <begin position="20"/>
        <end position="85"/>
    </location>
</feature>
<gene>
    <name evidence="4" type="ORF">JYZ213_LOCUS31200</name>
    <name evidence="5" type="ORF">OXD698_LOCUS23596</name>
</gene>
<keyword evidence="1 2" id="KW-1015">Disulfide bond</keyword>
<proteinExistence type="predicted"/>
<evidence type="ECO:0000256" key="3">
    <source>
        <dbReference type="SAM" id="SignalP"/>
    </source>
</evidence>
<dbReference type="InterPro" id="IPR036055">
    <property type="entry name" value="LDL_receptor-like_sf"/>
</dbReference>
<protein>
    <submittedName>
        <fullName evidence="4">Uncharacterized protein</fullName>
    </submittedName>
</protein>
<evidence type="ECO:0000256" key="2">
    <source>
        <dbReference type="PROSITE-ProRule" id="PRU00124"/>
    </source>
</evidence>
<sequence>MCWSLEVSLAFATVHLGSALREPLVREVPLHTCLVDMIKCNTGLLCLEWRQVCDGIVQCENGADEVGCHDFELQNCSSDEFQCRN</sequence>
<dbReference type="PROSITE" id="PS50068">
    <property type="entry name" value="LDLRA_2"/>
    <property type="match status" value="1"/>
</dbReference>
<evidence type="ECO:0000313" key="5">
    <source>
        <dbReference type="EMBL" id="CAF3894483.1"/>
    </source>
</evidence>
<dbReference type="Proteomes" id="UP000663845">
    <property type="component" value="Unassembled WGS sequence"/>
</dbReference>
<dbReference type="InterPro" id="IPR023415">
    <property type="entry name" value="LDLR_class-A_CS"/>
</dbReference>
<keyword evidence="3" id="KW-0732">Signal</keyword>
<reference evidence="4" key="1">
    <citation type="submission" date="2021-02" db="EMBL/GenBank/DDBJ databases">
        <authorList>
            <person name="Nowell W R."/>
        </authorList>
    </citation>
    <scope>NUCLEOTIDE SEQUENCE</scope>
</reference>
<dbReference type="PROSITE" id="PS01209">
    <property type="entry name" value="LDLRA_1"/>
    <property type="match status" value="1"/>
</dbReference>
<evidence type="ECO:0000256" key="1">
    <source>
        <dbReference type="ARBA" id="ARBA00023157"/>
    </source>
</evidence>
<dbReference type="Proteomes" id="UP000663844">
    <property type="component" value="Unassembled WGS sequence"/>
</dbReference>
<dbReference type="EMBL" id="CAJNOG010000519">
    <property type="protein sequence ID" value="CAF1280403.1"/>
    <property type="molecule type" value="Genomic_DNA"/>
</dbReference>
<evidence type="ECO:0000313" key="4">
    <source>
        <dbReference type="EMBL" id="CAF1280403.1"/>
    </source>
</evidence>
<dbReference type="Pfam" id="PF00057">
    <property type="entry name" value="Ldl_recept_a"/>
    <property type="match status" value="1"/>
</dbReference>
<comment type="caution">
    <text evidence="4">The sequence shown here is derived from an EMBL/GenBank/DDBJ whole genome shotgun (WGS) entry which is preliminary data.</text>
</comment>